<dbReference type="EMBL" id="JH598136">
    <property type="status" value="NOT_ANNOTATED_CDS"/>
    <property type="molecule type" value="Genomic_DNA"/>
</dbReference>
<dbReference type="HOGENOM" id="CLU_1436978_0_0_1"/>
<organism evidence="1 2">
    <name type="scientific">Hyaloperonospora arabidopsidis (strain Emoy2)</name>
    <name type="common">Downy mildew agent</name>
    <name type="synonym">Peronospora arabidopsidis</name>
    <dbReference type="NCBI Taxonomy" id="559515"/>
    <lineage>
        <taxon>Eukaryota</taxon>
        <taxon>Sar</taxon>
        <taxon>Stramenopiles</taxon>
        <taxon>Oomycota</taxon>
        <taxon>Peronosporomycetes</taxon>
        <taxon>Peronosporales</taxon>
        <taxon>Peronosporaceae</taxon>
        <taxon>Hyaloperonospora</taxon>
    </lineage>
</organism>
<sequence length="189" mass="20998">MRATSRVGGHYYDRDDEMPKMLLQSMHRVNSLRQCMSTPAPAKRQRSVALSSRKSALGCVRILTKSELVTGEVHHRGGDRYSMDVLGLAAAPSFPPFLTHDISTGASQSPIYGSGSSDLLAELSSNDVSKQQRRLQVNSRGYWSDYSAKITWLDQETDYRMPDAYMSGLSKQAAISKSSICRLPYTRLS</sequence>
<dbReference type="EnsemblProtists" id="HpaT804028">
    <property type="protein sequence ID" value="HpaP804028"/>
    <property type="gene ID" value="HpaG804028"/>
</dbReference>
<dbReference type="Proteomes" id="UP000011713">
    <property type="component" value="Unassembled WGS sequence"/>
</dbReference>
<proteinExistence type="predicted"/>
<accession>M4BCL1</accession>
<reference evidence="1" key="2">
    <citation type="submission" date="2015-06" db="UniProtKB">
        <authorList>
            <consortium name="EnsemblProtists"/>
        </authorList>
    </citation>
    <scope>IDENTIFICATION</scope>
    <source>
        <strain evidence="1">Emoy2</strain>
    </source>
</reference>
<name>M4BCL1_HYAAE</name>
<dbReference type="AlphaFoldDB" id="M4BCL1"/>
<keyword evidence="2" id="KW-1185">Reference proteome</keyword>
<evidence type="ECO:0000313" key="2">
    <source>
        <dbReference type="Proteomes" id="UP000011713"/>
    </source>
</evidence>
<dbReference type="EnsemblProtists" id="HpaT804027">
    <property type="protein sequence ID" value="HpaP804027"/>
    <property type="gene ID" value="HpaG804027"/>
</dbReference>
<protein>
    <submittedName>
        <fullName evidence="1">Uncharacterized protein</fullName>
    </submittedName>
</protein>
<dbReference type="VEuPathDB" id="FungiDB:HpaG804027"/>
<reference evidence="2" key="1">
    <citation type="journal article" date="2010" name="Science">
        <title>Signatures of adaptation to obligate biotrophy in the Hyaloperonospora arabidopsidis genome.</title>
        <authorList>
            <person name="Baxter L."/>
            <person name="Tripathy S."/>
            <person name="Ishaque N."/>
            <person name="Boot N."/>
            <person name="Cabral A."/>
            <person name="Kemen E."/>
            <person name="Thines M."/>
            <person name="Ah-Fong A."/>
            <person name="Anderson R."/>
            <person name="Badejoko W."/>
            <person name="Bittner-Eddy P."/>
            <person name="Boore J.L."/>
            <person name="Chibucos M.C."/>
            <person name="Coates M."/>
            <person name="Dehal P."/>
            <person name="Delehaunty K."/>
            <person name="Dong S."/>
            <person name="Downton P."/>
            <person name="Dumas B."/>
            <person name="Fabro G."/>
            <person name="Fronick C."/>
            <person name="Fuerstenberg S.I."/>
            <person name="Fulton L."/>
            <person name="Gaulin E."/>
            <person name="Govers F."/>
            <person name="Hughes L."/>
            <person name="Humphray S."/>
            <person name="Jiang R.H."/>
            <person name="Judelson H."/>
            <person name="Kamoun S."/>
            <person name="Kyung K."/>
            <person name="Meijer H."/>
            <person name="Minx P."/>
            <person name="Morris P."/>
            <person name="Nelson J."/>
            <person name="Phuntumart V."/>
            <person name="Qutob D."/>
            <person name="Rehmany A."/>
            <person name="Rougon-Cardoso A."/>
            <person name="Ryden P."/>
            <person name="Torto-Alalibo T."/>
            <person name="Studholme D."/>
            <person name="Wang Y."/>
            <person name="Win J."/>
            <person name="Wood J."/>
            <person name="Clifton S.W."/>
            <person name="Rogers J."/>
            <person name="Van den Ackerveken G."/>
            <person name="Jones J.D."/>
            <person name="McDowell J.M."/>
            <person name="Beynon J."/>
            <person name="Tyler B.M."/>
        </authorList>
    </citation>
    <scope>NUCLEOTIDE SEQUENCE [LARGE SCALE GENOMIC DNA]</scope>
    <source>
        <strain evidence="2">Emoy2</strain>
    </source>
</reference>
<dbReference type="InParanoid" id="M4BCL1"/>
<evidence type="ECO:0000313" key="1">
    <source>
        <dbReference type="EnsemblProtists" id="HpaP804027"/>
    </source>
</evidence>